<dbReference type="PANTHER" id="PTHR30522">
    <property type="entry name" value="NUCLEOSIDE TRIPHOSPHATE PYROPHOSPHOHYDROLASE"/>
    <property type="match status" value="1"/>
</dbReference>
<dbReference type="InterPro" id="IPR004518">
    <property type="entry name" value="MazG-like_dom"/>
</dbReference>
<dbReference type="AlphaFoldDB" id="A0A1V8PQE1"/>
<protein>
    <submittedName>
        <fullName evidence="2">MazG protein</fullName>
    </submittedName>
</protein>
<dbReference type="Gene3D" id="1.10.287.1080">
    <property type="entry name" value="MazG-like"/>
    <property type="match status" value="1"/>
</dbReference>
<dbReference type="GO" id="GO:0047429">
    <property type="term" value="F:nucleoside triphosphate diphosphatase activity"/>
    <property type="evidence" value="ECO:0007669"/>
    <property type="project" value="TreeGrafter"/>
</dbReference>
<dbReference type="SUPFAM" id="SSF101386">
    <property type="entry name" value="all-alpha NTP pyrophosphatases"/>
    <property type="match status" value="1"/>
</dbReference>
<dbReference type="GO" id="GO:0046047">
    <property type="term" value="P:TTP catabolic process"/>
    <property type="evidence" value="ECO:0007669"/>
    <property type="project" value="TreeGrafter"/>
</dbReference>
<sequence>MGGYGSDAVGLFISRDETLTDAKAAAAWSAHARRIGSMTEAAHDDYQLPEEFEHCSKLDPVRDAPSALDRVKQVVRILHEPGGCPWDGEQTNTSLLKPLLEETYEYIDAVETNDRDNMREELGDMLLQSVFQAQVCAVDTQDPFNIDEVCNRLVDKLITRHPHVFQTNEATDESAPAPENAQDTLKLWEAMKQKEKHRKSVLEGISHAQGALPRATKIVSRVHKSQYRDQLETAFNSSAEQTDKQHDVSHPYADEIITIIRKAQRDGVDVESDLRCRLRDIESEIEHIEKTMNHE</sequence>
<organism evidence="2 3">
    <name type="scientific">Bifidobacterium catenulatum</name>
    <dbReference type="NCBI Taxonomy" id="1686"/>
    <lineage>
        <taxon>Bacteria</taxon>
        <taxon>Bacillati</taxon>
        <taxon>Actinomycetota</taxon>
        <taxon>Actinomycetes</taxon>
        <taxon>Bifidobacteriales</taxon>
        <taxon>Bifidobacteriaceae</taxon>
        <taxon>Bifidobacterium</taxon>
    </lineage>
</organism>
<dbReference type="InterPro" id="IPR011551">
    <property type="entry name" value="NTP_PyrPHydrolase_MazG"/>
</dbReference>
<proteinExistence type="predicted"/>
<reference evidence="2 3" key="1">
    <citation type="submission" date="2017-03" db="EMBL/GenBank/DDBJ databases">
        <title>Maternal inheritance of bifidobacteria.</title>
        <authorList>
            <person name="Lugli G.A."/>
            <person name="Duranti S."/>
            <person name="Milani C."/>
            <person name="Mancabelli L."/>
        </authorList>
    </citation>
    <scope>NUCLEOTIDE SEQUENCE [LARGE SCALE GENOMIC DNA]</scope>
    <source>
        <strain evidence="2 3">1899B</strain>
    </source>
</reference>
<evidence type="ECO:0000313" key="3">
    <source>
        <dbReference type="Proteomes" id="UP000192666"/>
    </source>
</evidence>
<evidence type="ECO:0000313" key="2">
    <source>
        <dbReference type="EMBL" id="OQM50948.1"/>
    </source>
</evidence>
<dbReference type="Pfam" id="PF03819">
    <property type="entry name" value="MazG"/>
    <property type="match status" value="1"/>
</dbReference>
<comment type="caution">
    <text evidence="2">The sequence shown here is derived from an EMBL/GenBank/DDBJ whole genome shotgun (WGS) entry which is preliminary data.</text>
</comment>
<dbReference type="CDD" id="cd11528">
    <property type="entry name" value="NTP-PPase_MazG_Nterm"/>
    <property type="match status" value="1"/>
</dbReference>
<dbReference type="GO" id="GO:0046061">
    <property type="term" value="P:dATP catabolic process"/>
    <property type="evidence" value="ECO:0007669"/>
    <property type="project" value="TreeGrafter"/>
</dbReference>
<feature type="domain" description="NTP pyrophosphohydrolase MazG-like" evidence="1">
    <location>
        <begin position="90"/>
        <end position="165"/>
    </location>
</feature>
<dbReference type="Proteomes" id="UP000192666">
    <property type="component" value="Unassembled WGS sequence"/>
</dbReference>
<evidence type="ECO:0000259" key="1">
    <source>
        <dbReference type="Pfam" id="PF03819"/>
    </source>
</evidence>
<dbReference type="GO" id="GO:0046081">
    <property type="term" value="P:dUTP catabolic process"/>
    <property type="evidence" value="ECO:0007669"/>
    <property type="project" value="TreeGrafter"/>
</dbReference>
<dbReference type="GO" id="GO:0046052">
    <property type="term" value="P:UTP catabolic process"/>
    <property type="evidence" value="ECO:0007669"/>
    <property type="project" value="TreeGrafter"/>
</dbReference>
<dbReference type="GO" id="GO:0006203">
    <property type="term" value="P:dGTP catabolic process"/>
    <property type="evidence" value="ECO:0007669"/>
    <property type="project" value="TreeGrafter"/>
</dbReference>
<accession>A0A1V8PQE1</accession>
<gene>
    <name evidence="2" type="ORF">B5782_0895</name>
</gene>
<name>A0A1V8PQE1_9BIFI</name>
<dbReference type="PANTHER" id="PTHR30522:SF0">
    <property type="entry name" value="NUCLEOSIDE TRIPHOSPHATE PYROPHOSPHOHYDROLASE"/>
    <property type="match status" value="1"/>
</dbReference>
<dbReference type="GO" id="GO:0046076">
    <property type="term" value="P:dTTP catabolic process"/>
    <property type="evidence" value="ECO:0007669"/>
    <property type="project" value="TreeGrafter"/>
</dbReference>
<dbReference type="EMBL" id="NAQA01000003">
    <property type="protein sequence ID" value="OQM50948.1"/>
    <property type="molecule type" value="Genomic_DNA"/>
</dbReference>
<dbReference type="InterPro" id="IPR048015">
    <property type="entry name" value="NTP-PPase_MazG-like_N"/>
</dbReference>